<dbReference type="AlphaFoldDB" id="D6YT43"/>
<accession>D6YT43</accession>
<organism evidence="1 2">
    <name type="scientific">Waddlia chondrophila (strain ATCC VR-1470 / WSU 86-1044)</name>
    <dbReference type="NCBI Taxonomy" id="716544"/>
    <lineage>
        <taxon>Bacteria</taxon>
        <taxon>Pseudomonadati</taxon>
        <taxon>Chlamydiota</taxon>
        <taxon>Chlamydiia</taxon>
        <taxon>Parachlamydiales</taxon>
        <taxon>Waddliaceae</taxon>
        <taxon>Waddlia</taxon>
    </lineage>
</organism>
<name>D6YT43_WADCW</name>
<evidence type="ECO:0008006" key="3">
    <source>
        <dbReference type="Google" id="ProtNLM"/>
    </source>
</evidence>
<protein>
    <recommendedName>
        <fullName evidence="3">Protein kinase domain-containing protein</fullName>
    </recommendedName>
</protein>
<dbReference type="InterPro" id="IPR011009">
    <property type="entry name" value="Kinase-like_dom_sf"/>
</dbReference>
<evidence type="ECO:0000313" key="1">
    <source>
        <dbReference type="EMBL" id="ADI39238.1"/>
    </source>
</evidence>
<dbReference type="KEGG" id="wch:wcw_1901"/>
<reference evidence="1 2" key="1">
    <citation type="journal article" date="2010" name="PLoS ONE">
        <title>The Waddlia genome: a window into chlamydial biology.</title>
        <authorList>
            <person name="Bertelli C."/>
            <person name="Collyn F."/>
            <person name="Croxatto A."/>
            <person name="Ruckert C."/>
            <person name="Polkinghorne A."/>
            <person name="Kebbi-Beghdadi C."/>
            <person name="Goesmann A."/>
            <person name="Vaughan L."/>
            <person name="Greub G."/>
        </authorList>
    </citation>
    <scope>NUCLEOTIDE SEQUENCE [LARGE SCALE GENOMIC DNA]</scope>
    <source>
        <strain evidence="2">ATCC VR-1470 / WSU 86-1044</strain>
    </source>
</reference>
<dbReference type="EMBL" id="CP001928">
    <property type="protein sequence ID" value="ADI39238.1"/>
    <property type="molecule type" value="Genomic_DNA"/>
</dbReference>
<dbReference type="RefSeq" id="WP_013182932.1">
    <property type="nucleotide sequence ID" value="NC_014225.1"/>
</dbReference>
<dbReference type="Proteomes" id="UP000001505">
    <property type="component" value="Chromosome"/>
</dbReference>
<gene>
    <name evidence="1" type="ordered locus">wcw_1901</name>
</gene>
<dbReference type="eggNOG" id="COG0515">
    <property type="taxonomic scope" value="Bacteria"/>
</dbReference>
<dbReference type="HOGENOM" id="CLU_131009_0_0_0"/>
<dbReference type="SUPFAM" id="SSF56112">
    <property type="entry name" value="Protein kinase-like (PK-like)"/>
    <property type="match status" value="1"/>
</dbReference>
<dbReference type="STRING" id="716544.wcw_1901"/>
<dbReference type="OrthoDB" id="4516319at2"/>
<keyword evidence="2" id="KW-1185">Reference proteome</keyword>
<sequence>MGQNSTAQLGHFITVANNTWLRQQLSKEDGSIDKAIEMVEHNLKDTVAFINAKGMLHFDAHFHNILTDGELLYFSDFSLATSFQFALSKEELQFFQNHQNYDRCYVVTTLTSWIISRVFGKDHFDEVLNDYANGKTPLVLPAALTPYLSSIVKRYASITLKMNTFFKTLREENEI</sequence>
<proteinExistence type="predicted"/>
<evidence type="ECO:0000313" key="2">
    <source>
        <dbReference type="Proteomes" id="UP000001505"/>
    </source>
</evidence>